<reference evidence="3 4" key="1">
    <citation type="submission" date="2017-09" db="EMBL/GenBank/DDBJ databases">
        <title>The Catabolism of 3,6-Dichlorosalicylic acid is Initiated by the Cytochrome P450 Monooxygenase DsmABC in Rhizorhabdus dicambivorans Ndbn-20.</title>
        <authorList>
            <person name="Na L."/>
        </authorList>
    </citation>
    <scope>NUCLEOTIDE SEQUENCE [LARGE SCALE GENOMIC DNA]</scope>
    <source>
        <strain evidence="3 4">Ndbn-20m</strain>
    </source>
</reference>
<dbReference type="AlphaFoldDB" id="A0A2A4FUI9"/>
<feature type="compositionally biased region" description="Basic and acidic residues" evidence="1">
    <location>
        <begin position="194"/>
        <end position="204"/>
    </location>
</feature>
<dbReference type="EMBL" id="NWUF01000015">
    <property type="protein sequence ID" value="PCE41366.1"/>
    <property type="molecule type" value="Genomic_DNA"/>
</dbReference>
<evidence type="ECO:0000313" key="4">
    <source>
        <dbReference type="Proteomes" id="UP000218934"/>
    </source>
</evidence>
<name>A0A2A4FUI9_9SPHN</name>
<evidence type="ECO:0000259" key="2">
    <source>
        <dbReference type="Pfam" id="PF13763"/>
    </source>
</evidence>
<feature type="compositionally biased region" description="Basic and acidic residues" evidence="1">
    <location>
        <begin position="132"/>
        <end position="161"/>
    </location>
</feature>
<feature type="region of interest" description="Disordered" evidence="1">
    <location>
        <begin position="1"/>
        <end position="43"/>
    </location>
</feature>
<dbReference type="Proteomes" id="UP000218934">
    <property type="component" value="Unassembled WGS sequence"/>
</dbReference>
<dbReference type="Pfam" id="PF13763">
    <property type="entry name" value="DUF4167"/>
    <property type="match status" value="1"/>
</dbReference>
<evidence type="ECO:0000313" key="3">
    <source>
        <dbReference type="EMBL" id="PCE41366.1"/>
    </source>
</evidence>
<feature type="region of interest" description="Disordered" evidence="1">
    <location>
        <begin position="86"/>
        <end position="285"/>
    </location>
</feature>
<accession>A0A2A4FUI9</accession>
<feature type="domain" description="DUF4167" evidence="2">
    <location>
        <begin position="9"/>
        <end position="86"/>
    </location>
</feature>
<sequence>MINNRQNGRRRGRGGGQGGAPRPGGSNGGQDRGNRIDNRARGNAAQLLEKYKALARDAQMQGDRVNTEYYLQFADHYFRVLSETRSRFEDQQPRPRRDEFAHQSDEDYGDEGDRTGNEDVQTAEPAYAAQDRAPRGDRPDRPDRGPRPGRVERADRGEHVEFSGNRAEPQQTEAESVEQAEPAEERRPRRGRQPRGEPRFEEATPVRAEQPVLFDTPEPAPAPAAEEEPRPVRRRGRPPKAQAAEQIEVDRLPPSLSLTTPVNDGDEPAARPRRTRKPRGESAAA</sequence>
<evidence type="ECO:0000256" key="1">
    <source>
        <dbReference type="SAM" id="MobiDB-lite"/>
    </source>
</evidence>
<gene>
    <name evidence="3" type="ORF">COO09_14930</name>
</gene>
<organism evidence="3 4">
    <name type="scientific">Rhizorhabdus dicambivorans</name>
    <dbReference type="NCBI Taxonomy" id="1850238"/>
    <lineage>
        <taxon>Bacteria</taxon>
        <taxon>Pseudomonadati</taxon>
        <taxon>Pseudomonadota</taxon>
        <taxon>Alphaproteobacteria</taxon>
        <taxon>Sphingomonadales</taxon>
        <taxon>Sphingomonadaceae</taxon>
        <taxon>Rhizorhabdus</taxon>
    </lineage>
</organism>
<dbReference type="OrthoDB" id="9816310at2"/>
<dbReference type="InterPro" id="IPR025430">
    <property type="entry name" value="DUF4167"/>
</dbReference>
<keyword evidence="4" id="KW-1185">Reference proteome</keyword>
<dbReference type="KEGG" id="rdi:CMV14_03450"/>
<comment type="caution">
    <text evidence="3">The sequence shown here is derived from an EMBL/GenBank/DDBJ whole genome shotgun (WGS) entry which is preliminary data.</text>
</comment>
<feature type="compositionally biased region" description="Basic and acidic residues" evidence="1">
    <location>
        <begin position="86"/>
        <end position="117"/>
    </location>
</feature>
<protein>
    <submittedName>
        <fullName evidence="3">DUF4167 domain-containing protein</fullName>
    </submittedName>
</protein>
<proteinExistence type="predicted"/>
<feature type="compositionally biased region" description="Gly residues" evidence="1">
    <location>
        <begin position="14"/>
        <end position="31"/>
    </location>
</feature>